<dbReference type="InterPro" id="IPR047150">
    <property type="entry name" value="SGT"/>
</dbReference>
<dbReference type="PANTHER" id="PTHR45831">
    <property type="entry name" value="LD24721P"/>
    <property type="match status" value="1"/>
</dbReference>
<organism evidence="5 6">
    <name type="scientific">Tubulinosema ratisbonensis</name>
    <dbReference type="NCBI Taxonomy" id="291195"/>
    <lineage>
        <taxon>Eukaryota</taxon>
        <taxon>Fungi</taxon>
        <taxon>Fungi incertae sedis</taxon>
        <taxon>Microsporidia</taxon>
        <taxon>Tubulinosematoidea</taxon>
        <taxon>Tubulinosematidae</taxon>
        <taxon>Tubulinosema</taxon>
    </lineage>
</organism>
<dbReference type="InterPro" id="IPR013105">
    <property type="entry name" value="TPR_2"/>
</dbReference>
<evidence type="ECO:0000256" key="3">
    <source>
        <dbReference type="PROSITE-ProRule" id="PRU00339"/>
    </source>
</evidence>
<dbReference type="InterPro" id="IPR011990">
    <property type="entry name" value="TPR-like_helical_dom_sf"/>
</dbReference>
<dbReference type="EMBL" id="RCSS01000526">
    <property type="protein sequence ID" value="RVD91430.1"/>
    <property type="molecule type" value="Genomic_DNA"/>
</dbReference>
<reference evidence="5 6" key="1">
    <citation type="submission" date="2018-10" db="EMBL/GenBank/DDBJ databases">
        <title>Draft genome sequence of the microsporidian Tubulinosema ratisbonensis.</title>
        <authorList>
            <person name="Polonais V."/>
            <person name="Peyretaillade E."/>
            <person name="Niehus S."/>
            <person name="Wawrzyniak I."/>
            <person name="Franchet A."/>
            <person name="Gaspin C."/>
            <person name="Reichstadt M."/>
            <person name="Belser C."/>
            <person name="Labadie K."/>
            <person name="Delbac F."/>
            <person name="Ferrandon D."/>
        </authorList>
    </citation>
    <scope>NUCLEOTIDE SEQUENCE [LARGE SCALE GENOMIC DNA]</scope>
    <source>
        <strain evidence="5 6">Franzen</strain>
    </source>
</reference>
<dbReference type="GO" id="GO:0016020">
    <property type="term" value="C:membrane"/>
    <property type="evidence" value="ECO:0007669"/>
    <property type="project" value="TreeGrafter"/>
</dbReference>
<feature type="coiled-coil region" evidence="4">
    <location>
        <begin position="3"/>
        <end position="53"/>
    </location>
</feature>
<evidence type="ECO:0000256" key="1">
    <source>
        <dbReference type="ARBA" id="ARBA00022737"/>
    </source>
</evidence>
<keyword evidence="1" id="KW-0677">Repeat</keyword>
<dbReference type="GO" id="GO:0006620">
    <property type="term" value="P:post-translational protein targeting to endoplasmic reticulum membrane"/>
    <property type="evidence" value="ECO:0007669"/>
    <property type="project" value="TreeGrafter"/>
</dbReference>
<comment type="caution">
    <text evidence="5">The sequence shown here is derived from an EMBL/GenBank/DDBJ whole genome shotgun (WGS) entry which is preliminary data.</text>
</comment>
<feature type="repeat" description="TPR" evidence="3">
    <location>
        <begin position="39"/>
        <end position="72"/>
    </location>
</feature>
<dbReference type="SMART" id="SM00028">
    <property type="entry name" value="TPR"/>
    <property type="match status" value="3"/>
</dbReference>
<dbReference type="STRING" id="291195.A0A437AJW4"/>
<protein>
    <submittedName>
        <fullName evidence="5">TPR repeat-containing protein</fullName>
    </submittedName>
</protein>
<dbReference type="PANTHER" id="PTHR45831:SF2">
    <property type="entry name" value="LD24721P"/>
    <property type="match status" value="1"/>
</dbReference>
<proteinExistence type="predicted"/>
<evidence type="ECO:0000313" key="6">
    <source>
        <dbReference type="Proteomes" id="UP000282876"/>
    </source>
</evidence>
<keyword evidence="4" id="KW-0175">Coiled coil</keyword>
<gene>
    <name evidence="5" type="ORF">TUBRATIS_21230</name>
</gene>
<dbReference type="SUPFAM" id="SSF48452">
    <property type="entry name" value="TPR-like"/>
    <property type="match status" value="1"/>
</dbReference>
<evidence type="ECO:0000313" key="5">
    <source>
        <dbReference type="EMBL" id="RVD91430.1"/>
    </source>
</evidence>
<dbReference type="OrthoDB" id="2187829at2759"/>
<dbReference type="GO" id="GO:0072380">
    <property type="term" value="C:TRC complex"/>
    <property type="evidence" value="ECO:0007669"/>
    <property type="project" value="TreeGrafter"/>
</dbReference>
<dbReference type="Proteomes" id="UP000282876">
    <property type="component" value="Unassembled WGS sequence"/>
</dbReference>
<dbReference type="Pfam" id="PF07719">
    <property type="entry name" value="TPR_2"/>
    <property type="match status" value="1"/>
</dbReference>
<sequence>MSLESLTNLLKKHSSLFEKEELEEIESILEKVKERLTESIKLKEKGNKAYQEKEYLDAIDLYTKALKLDPTNEVFYSNRSAAYAKINCEESGIDDSIKALEYNPNFILSYLRLGDFYKKSDPSKALFYYKVGLIFDPKNEKLISKVEQMSNNNDDFLNSDSAKEVMKSDDFKNMFSKVMEDKELMEKLANLNKK</sequence>
<dbReference type="Gene3D" id="1.25.40.10">
    <property type="entry name" value="Tetratricopeptide repeat domain"/>
    <property type="match status" value="1"/>
</dbReference>
<name>A0A437AJW4_9MICR</name>
<keyword evidence="2 3" id="KW-0802">TPR repeat</keyword>
<dbReference type="InterPro" id="IPR019734">
    <property type="entry name" value="TPR_rpt"/>
</dbReference>
<keyword evidence="6" id="KW-1185">Reference proteome</keyword>
<dbReference type="VEuPathDB" id="MicrosporidiaDB:TUBRATIS_21230"/>
<evidence type="ECO:0000256" key="4">
    <source>
        <dbReference type="SAM" id="Coils"/>
    </source>
</evidence>
<dbReference type="PROSITE" id="PS50005">
    <property type="entry name" value="TPR"/>
    <property type="match status" value="1"/>
</dbReference>
<evidence type="ECO:0000256" key="2">
    <source>
        <dbReference type="ARBA" id="ARBA00022803"/>
    </source>
</evidence>
<dbReference type="AlphaFoldDB" id="A0A437AJW4"/>
<accession>A0A437AJW4</accession>
<dbReference type="GO" id="GO:0060090">
    <property type="term" value="F:molecular adaptor activity"/>
    <property type="evidence" value="ECO:0007669"/>
    <property type="project" value="TreeGrafter"/>
</dbReference>